<dbReference type="Proteomes" id="UP000660611">
    <property type="component" value="Unassembled WGS sequence"/>
</dbReference>
<dbReference type="GO" id="GO:0051743">
    <property type="term" value="F:red chlorophyll catabolite reductase activity"/>
    <property type="evidence" value="ECO:0007669"/>
    <property type="project" value="InterPro"/>
</dbReference>
<dbReference type="InterPro" id="IPR009439">
    <property type="entry name" value="RCC_reductase"/>
</dbReference>
<name>A0A919UGM1_9ACTN</name>
<evidence type="ECO:0000313" key="1">
    <source>
        <dbReference type="EMBL" id="GIG50740.1"/>
    </source>
</evidence>
<dbReference type="EMBL" id="BONQ01000138">
    <property type="protein sequence ID" value="GIG50740.1"/>
    <property type="molecule type" value="Genomic_DNA"/>
</dbReference>
<keyword evidence="2" id="KW-1185">Reference proteome</keyword>
<dbReference type="Pfam" id="PF06405">
    <property type="entry name" value="RCC_reductase"/>
    <property type="match status" value="1"/>
</dbReference>
<organism evidence="1 2">
    <name type="scientific">Dactylosporangium siamense</name>
    <dbReference type="NCBI Taxonomy" id="685454"/>
    <lineage>
        <taxon>Bacteria</taxon>
        <taxon>Bacillati</taxon>
        <taxon>Actinomycetota</taxon>
        <taxon>Actinomycetes</taxon>
        <taxon>Micromonosporales</taxon>
        <taxon>Micromonosporaceae</taxon>
        <taxon>Dactylosporangium</taxon>
    </lineage>
</organism>
<reference evidence="1" key="1">
    <citation type="submission" date="2021-01" db="EMBL/GenBank/DDBJ databases">
        <title>Whole genome shotgun sequence of Dactylosporangium siamense NBRC 106093.</title>
        <authorList>
            <person name="Komaki H."/>
            <person name="Tamura T."/>
        </authorList>
    </citation>
    <scope>NUCLEOTIDE SEQUENCE</scope>
    <source>
        <strain evidence="1">NBRC 106093</strain>
    </source>
</reference>
<gene>
    <name evidence="1" type="ORF">Dsi01nite_087810</name>
</gene>
<dbReference type="PANTHER" id="PTHR34685">
    <property type="entry name" value="RED CHLOROPHYLL CATABOLITE REDUCTASE, CHLOROPLASTIC"/>
    <property type="match status" value="1"/>
</dbReference>
<protein>
    <recommendedName>
        <fullName evidence="3">Oxidoreductase</fullName>
    </recommendedName>
</protein>
<dbReference type="Gene3D" id="3.40.1500.20">
    <property type="match status" value="1"/>
</dbReference>
<dbReference type="AlphaFoldDB" id="A0A919UGM1"/>
<evidence type="ECO:0008006" key="3">
    <source>
        <dbReference type="Google" id="ProtNLM"/>
    </source>
</evidence>
<sequence>MESERVEETVQHVEEMLDASPVIDVNDTFAQFQQLLADLKAKIDARFATTRDPSTEPLEQYGTYPEGPGGRVAAYSGPEVDWMVHSWLGDPSRSFVNLHLTCWLGPQVKVPHLGIALLCWPGGWFYTDYIPRTDIVVDGDYFDRYYAPPNEAWLEHRADPEFAWFTSRAGFIRASLSPNAYVYSFERTARNIQVVSDRLHAQVDQWLTWVDEAPEVPAGERDALRERDLATRRNIADRDPANVMGVRYFGEETTQRLVRALWGGDRELPRP</sequence>
<accession>A0A919UGM1</accession>
<comment type="caution">
    <text evidence="1">The sequence shown here is derived from an EMBL/GenBank/DDBJ whole genome shotgun (WGS) entry which is preliminary data.</text>
</comment>
<dbReference type="PANTHER" id="PTHR34685:SF2">
    <property type="entry name" value="RED CHLOROPHYLL CATABOLITE REDUCTASE, CHLOROPLASTIC"/>
    <property type="match status" value="1"/>
</dbReference>
<proteinExistence type="predicted"/>
<evidence type="ECO:0000313" key="2">
    <source>
        <dbReference type="Proteomes" id="UP000660611"/>
    </source>
</evidence>